<evidence type="ECO:0000256" key="2">
    <source>
        <dbReference type="ARBA" id="ARBA00023125"/>
    </source>
</evidence>
<dbReference type="SUPFAM" id="SSF48498">
    <property type="entry name" value="Tetracyclin repressor-like, C-terminal domain"/>
    <property type="match status" value="1"/>
</dbReference>
<evidence type="ECO:0000256" key="4">
    <source>
        <dbReference type="PROSITE-ProRule" id="PRU00335"/>
    </source>
</evidence>
<dbReference type="Pfam" id="PF00440">
    <property type="entry name" value="TetR_N"/>
    <property type="match status" value="1"/>
</dbReference>
<evidence type="ECO:0000256" key="3">
    <source>
        <dbReference type="ARBA" id="ARBA00023163"/>
    </source>
</evidence>
<proteinExistence type="predicted"/>
<name>A0A840SMQ5_9RHOB</name>
<dbReference type="InterPro" id="IPR001647">
    <property type="entry name" value="HTH_TetR"/>
</dbReference>
<organism evidence="6 7">
    <name type="scientific">Amaricoccus macauensis</name>
    <dbReference type="NCBI Taxonomy" id="57001"/>
    <lineage>
        <taxon>Bacteria</taxon>
        <taxon>Pseudomonadati</taxon>
        <taxon>Pseudomonadota</taxon>
        <taxon>Alphaproteobacteria</taxon>
        <taxon>Rhodobacterales</taxon>
        <taxon>Paracoccaceae</taxon>
        <taxon>Amaricoccus</taxon>
    </lineage>
</organism>
<keyword evidence="3" id="KW-0804">Transcription</keyword>
<dbReference type="InterPro" id="IPR011075">
    <property type="entry name" value="TetR_C"/>
</dbReference>
<dbReference type="Gene3D" id="1.10.357.10">
    <property type="entry name" value="Tetracycline Repressor, domain 2"/>
    <property type="match status" value="1"/>
</dbReference>
<dbReference type="EMBL" id="JACHFM010000002">
    <property type="protein sequence ID" value="MBB5221875.1"/>
    <property type="molecule type" value="Genomic_DNA"/>
</dbReference>
<dbReference type="InterPro" id="IPR050109">
    <property type="entry name" value="HTH-type_TetR-like_transc_reg"/>
</dbReference>
<accession>A0A840SMQ5</accession>
<evidence type="ECO:0000313" key="7">
    <source>
        <dbReference type="Proteomes" id="UP000549457"/>
    </source>
</evidence>
<dbReference type="InterPro" id="IPR036271">
    <property type="entry name" value="Tet_transcr_reg_TetR-rel_C_sf"/>
</dbReference>
<evidence type="ECO:0000313" key="6">
    <source>
        <dbReference type="EMBL" id="MBB5221875.1"/>
    </source>
</evidence>
<protein>
    <submittedName>
        <fullName evidence="6">AcrR family transcriptional regulator</fullName>
    </submittedName>
</protein>
<keyword evidence="2 4" id="KW-0238">DNA-binding</keyword>
<dbReference type="PROSITE" id="PS01081">
    <property type="entry name" value="HTH_TETR_1"/>
    <property type="match status" value="1"/>
</dbReference>
<dbReference type="RefSeq" id="WP_184148326.1">
    <property type="nucleotide sequence ID" value="NZ_JACHFM010000002.1"/>
</dbReference>
<dbReference type="PANTHER" id="PTHR30055:SF240">
    <property type="entry name" value="HTH-TYPE TRANSCRIPTIONAL REGULATOR ACRR"/>
    <property type="match status" value="1"/>
</dbReference>
<dbReference type="SUPFAM" id="SSF46689">
    <property type="entry name" value="Homeodomain-like"/>
    <property type="match status" value="1"/>
</dbReference>
<feature type="domain" description="HTH tetR-type" evidence="5">
    <location>
        <begin position="8"/>
        <end position="68"/>
    </location>
</feature>
<dbReference type="GO" id="GO:0003700">
    <property type="term" value="F:DNA-binding transcription factor activity"/>
    <property type="evidence" value="ECO:0007669"/>
    <property type="project" value="TreeGrafter"/>
</dbReference>
<gene>
    <name evidence="6" type="ORF">HNP73_001811</name>
</gene>
<evidence type="ECO:0000256" key="1">
    <source>
        <dbReference type="ARBA" id="ARBA00023015"/>
    </source>
</evidence>
<dbReference type="PROSITE" id="PS50977">
    <property type="entry name" value="HTH_TETR_2"/>
    <property type="match status" value="1"/>
</dbReference>
<evidence type="ECO:0000259" key="5">
    <source>
        <dbReference type="PROSITE" id="PS50977"/>
    </source>
</evidence>
<keyword evidence="1" id="KW-0805">Transcription regulation</keyword>
<dbReference type="AlphaFoldDB" id="A0A840SMQ5"/>
<dbReference type="Pfam" id="PF16925">
    <property type="entry name" value="TetR_C_13"/>
    <property type="match status" value="1"/>
</dbReference>
<dbReference type="InterPro" id="IPR023772">
    <property type="entry name" value="DNA-bd_HTH_TetR-type_CS"/>
</dbReference>
<comment type="caution">
    <text evidence="6">The sequence shown here is derived from an EMBL/GenBank/DDBJ whole genome shotgun (WGS) entry which is preliminary data.</text>
</comment>
<dbReference type="GO" id="GO:0000976">
    <property type="term" value="F:transcription cis-regulatory region binding"/>
    <property type="evidence" value="ECO:0007669"/>
    <property type="project" value="TreeGrafter"/>
</dbReference>
<dbReference type="PANTHER" id="PTHR30055">
    <property type="entry name" value="HTH-TYPE TRANSCRIPTIONAL REGULATOR RUTR"/>
    <property type="match status" value="1"/>
</dbReference>
<feature type="DNA-binding region" description="H-T-H motif" evidence="4">
    <location>
        <begin position="31"/>
        <end position="50"/>
    </location>
</feature>
<dbReference type="PRINTS" id="PR00455">
    <property type="entry name" value="HTHTETR"/>
</dbReference>
<sequence length="208" mass="22710">MALRRTAEERRSEIVSAALRLADALGPDRLTTEVIAAEVGVSQPAIFRHFRTKQAIWLAVADNVADRMTAAWDDVLDRPSGPVERIGELVSAQLRLIEATPAIPAILFSRELHVENEGLRARFLELVGRFHQTIAGEVRRAQGEGEMTGDIDPNDIAFLLIGLVQGLALRWSLSRRRFGLEAEGARLLAVQLTLLGQSAAAGTGKDRS</sequence>
<reference evidence="6 7" key="1">
    <citation type="submission" date="2020-08" db="EMBL/GenBank/DDBJ databases">
        <title>Genomic Encyclopedia of Type Strains, Phase IV (KMG-IV): sequencing the most valuable type-strain genomes for metagenomic binning, comparative biology and taxonomic classification.</title>
        <authorList>
            <person name="Goeker M."/>
        </authorList>
    </citation>
    <scope>NUCLEOTIDE SEQUENCE [LARGE SCALE GENOMIC DNA]</scope>
    <source>
        <strain evidence="6 7">DSM 101730</strain>
    </source>
</reference>
<dbReference type="InterPro" id="IPR009057">
    <property type="entry name" value="Homeodomain-like_sf"/>
</dbReference>
<keyword evidence="7" id="KW-1185">Reference proteome</keyword>
<dbReference type="Proteomes" id="UP000549457">
    <property type="component" value="Unassembled WGS sequence"/>
</dbReference>